<proteinExistence type="predicted"/>
<name>A0AAV9X0C5_9PEZI</name>
<evidence type="ECO:0000313" key="2">
    <source>
        <dbReference type="Proteomes" id="UP001365542"/>
    </source>
</evidence>
<keyword evidence="2" id="KW-1185">Reference proteome</keyword>
<protein>
    <submittedName>
        <fullName evidence="1">Uncharacterized protein</fullName>
    </submittedName>
</protein>
<reference evidence="1 2" key="1">
    <citation type="submission" date="2019-10" db="EMBL/GenBank/DDBJ databases">
        <authorList>
            <person name="Palmer J.M."/>
        </authorList>
    </citation>
    <scope>NUCLEOTIDE SEQUENCE [LARGE SCALE GENOMIC DNA]</scope>
    <source>
        <strain evidence="1 2">TWF694</strain>
    </source>
</reference>
<sequence length="237" mass="26921">MDLMADWAGLISQYPAEFEENRSDTLDSNAYATSSRNSLSHFNTSTEAVEKLSSMINVEQGRASPSRFVMQPEEDEKVCWEVHYEDVEVIALKLGAEIRRVLLNTKSYIRETTKLSLKAREQIHDITKTSKEKTRIKNSAVTKFTEARLLEDLIRMAVSHLGALFWVVQNRASNGLGLVFAMDNKFLPHPDWEINSFGETINRVVEDYSSLQATVKGFDAIYETANQVFDLCGRLKC</sequence>
<organism evidence="1 2">
    <name type="scientific">Orbilia ellipsospora</name>
    <dbReference type="NCBI Taxonomy" id="2528407"/>
    <lineage>
        <taxon>Eukaryota</taxon>
        <taxon>Fungi</taxon>
        <taxon>Dikarya</taxon>
        <taxon>Ascomycota</taxon>
        <taxon>Pezizomycotina</taxon>
        <taxon>Orbiliomycetes</taxon>
        <taxon>Orbiliales</taxon>
        <taxon>Orbiliaceae</taxon>
        <taxon>Orbilia</taxon>
    </lineage>
</organism>
<gene>
    <name evidence="1" type="ORF">TWF694_003743</name>
</gene>
<dbReference type="Proteomes" id="UP001365542">
    <property type="component" value="Unassembled WGS sequence"/>
</dbReference>
<dbReference type="EMBL" id="JAVHJO010000013">
    <property type="protein sequence ID" value="KAK6530388.1"/>
    <property type="molecule type" value="Genomic_DNA"/>
</dbReference>
<comment type="caution">
    <text evidence="1">The sequence shown here is derived from an EMBL/GenBank/DDBJ whole genome shotgun (WGS) entry which is preliminary data.</text>
</comment>
<dbReference type="AlphaFoldDB" id="A0AAV9X0C5"/>
<accession>A0AAV9X0C5</accession>
<evidence type="ECO:0000313" key="1">
    <source>
        <dbReference type="EMBL" id="KAK6530388.1"/>
    </source>
</evidence>